<proteinExistence type="predicted"/>
<protein>
    <recommendedName>
        <fullName evidence="4">Ig-like domain-containing protein</fullName>
    </recommendedName>
</protein>
<reference evidence="2 3" key="1">
    <citation type="submission" date="2018-05" db="EMBL/GenBank/DDBJ databases">
        <title>Complete genome sequence of Arcticibacterium luteifluviistationis SM1504T, a cytophagaceae bacterium isolated from Arctic surface seawater.</title>
        <authorList>
            <person name="Li Y."/>
            <person name="Qin Q.-L."/>
        </authorList>
    </citation>
    <scope>NUCLEOTIDE SEQUENCE [LARGE SCALE GENOMIC DNA]</scope>
    <source>
        <strain evidence="2 3">SM1504</strain>
    </source>
</reference>
<dbReference type="OrthoDB" id="7794186at2"/>
<keyword evidence="3" id="KW-1185">Reference proteome</keyword>
<feature type="region of interest" description="Disordered" evidence="1">
    <location>
        <begin position="358"/>
        <end position="389"/>
    </location>
</feature>
<sequence>MSNFYILALLKKISSKKLTFGLVSMICFLGIFNDAYSQCVVGPNTADNALTWDSAPNGSQTVQNTSNTAGGPPGTISDYVTVCSSNGSVLNVPFTVQISETNGTVYDPTRSGTDGGYGQPYFTIFMDNFDGGCTSCNNSNNAAYSAGNAVRMVFTFDYPVIISDFEISDIDAADNSNPSNGSSSFQDRVTLSATNSSGGNVPLTLALGQTGLVTISGQTATSAWASGQNYNITETDARGTITVSATQAVKTLTLDYIAGPNDSNPAQQAIRVSGIESLQSPDVPVITGNVFNDCNGLTDNTINGGNATSIAGSLYINAVDNSSGNVLAVAKVKNDGTYSISVPNNKTYSLRLSTNAGTLGSTPPANALPSGYTNTGEKLGTGTGHDGTPDGSLTGVVVSSSNISNANFGTVNAVTLSTSTTNVTTCFGGNNGSVTLTVGTGPSPFTYSWSNGATSKNISGLTAGGYTVTVTDANGCTTTTSASISQPTAISLSNTKTDLVCNGSSTGSIDLSVSGGTGSYTYAWSNSATTQDITSLSAGTYTVTVKDANNCTATRSVTITQPTAITSSVSSQTNVTCNGASTGAATISASGGTGTLTYAWAPSGGTAATATNLSAGTYTVTIKDANNCTKTQSVVITQPTAISLSNTKTDLLCNGSSTGAIDLSVSGGTGSYTYLWSNSATTQDITSLSAGTYTVTVKDANNCTATRSVTITQPTAITSSVSSQTNVTCNGASTGAATISASGGTGTLTYAWAPSGGTAATATNLSAGTYTVTIKDANNCTKTQGV</sequence>
<evidence type="ECO:0008006" key="4">
    <source>
        <dbReference type="Google" id="ProtNLM"/>
    </source>
</evidence>
<evidence type="ECO:0000313" key="3">
    <source>
        <dbReference type="Proteomes" id="UP000249873"/>
    </source>
</evidence>
<evidence type="ECO:0000256" key="1">
    <source>
        <dbReference type="SAM" id="MobiDB-lite"/>
    </source>
</evidence>
<dbReference type="Gene3D" id="2.60.40.740">
    <property type="match status" value="5"/>
</dbReference>
<accession>A0A2Z4GFS1</accession>
<organism evidence="2 3">
    <name type="scientific">Arcticibacterium luteifluviistationis</name>
    <dbReference type="NCBI Taxonomy" id="1784714"/>
    <lineage>
        <taxon>Bacteria</taxon>
        <taxon>Pseudomonadati</taxon>
        <taxon>Bacteroidota</taxon>
        <taxon>Cytophagia</taxon>
        <taxon>Cytophagales</taxon>
        <taxon>Leadbetterellaceae</taxon>
        <taxon>Arcticibacterium</taxon>
    </lineage>
</organism>
<name>A0A2Z4GFS1_9BACT</name>
<dbReference type="Pfam" id="PF13573">
    <property type="entry name" value="SprB"/>
    <property type="match status" value="5"/>
</dbReference>
<dbReference type="AlphaFoldDB" id="A0A2Z4GFS1"/>
<dbReference type="RefSeq" id="WP_111373610.1">
    <property type="nucleotide sequence ID" value="NZ_CP029480.1"/>
</dbReference>
<dbReference type="Proteomes" id="UP000249873">
    <property type="component" value="Chromosome"/>
</dbReference>
<dbReference type="KEGG" id="als:DJ013_19525"/>
<evidence type="ECO:0000313" key="2">
    <source>
        <dbReference type="EMBL" id="AWW00243.1"/>
    </source>
</evidence>
<dbReference type="InterPro" id="IPR025667">
    <property type="entry name" value="SprB_repeat"/>
</dbReference>
<dbReference type="EMBL" id="CP029480">
    <property type="protein sequence ID" value="AWW00243.1"/>
    <property type="molecule type" value="Genomic_DNA"/>
</dbReference>
<gene>
    <name evidence="2" type="ORF">DJ013_19525</name>
</gene>